<accession>A0A1Y0B4Q2</accession>
<proteinExistence type="predicted"/>
<keyword evidence="1" id="KW-0496">Mitochondrion</keyword>
<sequence length="42" mass="4700">MMRKLTQQLLLGLLETQPLKTLDPPFRVGIISLFLGTSEGGW</sequence>
<reference evidence="1" key="1">
    <citation type="submission" date="2017-03" db="EMBL/GenBank/DDBJ databases">
        <title>The mitochondrial genome of the carnivorous plant Utricularia reniformis (Lentibulariaceae): structure, comparative analysis and evolutionary landmarks.</title>
        <authorList>
            <person name="Silva S.R."/>
            <person name="Alvarenga D.O."/>
            <person name="Michael T.P."/>
            <person name="Miranda V.F.O."/>
            <person name="Varani A.M."/>
        </authorList>
    </citation>
    <scope>NUCLEOTIDE SEQUENCE</scope>
</reference>
<geneLocation type="mitochondrion" evidence="1"/>
<protein>
    <submittedName>
        <fullName evidence="1">Uncharacterized protein</fullName>
    </submittedName>
</protein>
<organism evidence="1">
    <name type="scientific">Utricularia reniformis</name>
    <dbReference type="NCBI Taxonomy" id="192314"/>
    <lineage>
        <taxon>Eukaryota</taxon>
        <taxon>Viridiplantae</taxon>
        <taxon>Streptophyta</taxon>
        <taxon>Embryophyta</taxon>
        <taxon>Tracheophyta</taxon>
        <taxon>Spermatophyta</taxon>
        <taxon>Magnoliopsida</taxon>
        <taxon>eudicotyledons</taxon>
        <taxon>Gunneridae</taxon>
        <taxon>Pentapetalae</taxon>
        <taxon>asterids</taxon>
        <taxon>lamiids</taxon>
        <taxon>Lamiales</taxon>
        <taxon>Lentibulariaceae</taxon>
        <taxon>Utricularia</taxon>
    </lineage>
</organism>
<dbReference type="EMBL" id="KY774314">
    <property type="protein sequence ID" value="ART32401.1"/>
    <property type="molecule type" value="Genomic_DNA"/>
</dbReference>
<evidence type="ECO:0000313" key="1">
    <source>
        <dbReference type="EMBL" id="ART32401.1"/>
    </source>
</evidence>
<name>A0A1Y0B4Q2_9LAMI</name>
<dbReference type="AlphaFoldDB" id="A0A1Y0B4Q2"/>
<gene>
    <name evidence="1" type="ORF">AEK19_MT2257</name>
</gene>